<feature type="compositionally biased region" description="Polar residues" evidence="1">
    <location>
        <begin position="247"/>
        <end position="257"/>
    </location>
</feature>
<organism evidence="3">
    <name type="scientific">Entomoneis paludosa</name>
    <dbReference type="NCBI Taxonomy" id="265537"/>
    <lineage>
        <taxon>Eukaryota</taxon>
        <taxon>Sar</taxon>
        <taxon>Stramenopiles</taxon>
        <taxon>Ochrophyta</taxon>
        <taxon>Bacillariophyta</taxon>
        <taxon>Bacillariophyceae</taxon>
        <taxon>Bacillariophycidae</taxon>
        <taxon>Entomoneidaceae</taxon>
        <taxon>Entomoneis</taxon>
    </lineage>
</organism>
<proteinExistence type="predicted"/>
<name>A0A7S2VHA2_9STRA</name>
<reference evidence="3" key="1">
    <citation type="submission" date="2021-01" db="EMBL/GenBank/DDBJ databases">
        <authorList>
            <person name="Corre E."/>
            <person name="Pelletier E."/>
            <person name="Niang G."/>
            <person name="Scheremetjew M."/>
            <person name="Finn R."/>
            <person name="Kale V."/>
            <person name="Holt S."/>
            <person name="Cochrane G."/>
            <person name="Meng A."/>
            <person name="Brown T."/>
            <person name="Cohen L."/>
        </authorList>
    </citation>
    <scope>NUCLEOTIDE SEQUENCE</scope>
    <source>
        <strain evidence="3">CCMP125</strain>
    </source>
</reference>
<feature type="compositionally biased region" description="Basic and acidic residues" evidence="1">
    <location>
        <begin position="20"/>
        <end position="33"/>
    </location>
</feature>
<accession>A0A7S2VHA2</accession>
<evidence type="ECO:0000256" key="1">
    <source>
        <dbReference type="SAM" id="MobiDB-lite"/>
    </source>
</evidence>
<dbReference type="AlphaFoldDB" id="A0A7S2VHA2"/>
<feature type="domain" description="DUF6824" evidence="2">
    <location>
        <begin position="61"/>
        <end position="145"/>
    </location>
</feature>
<dbReference type="Pfam" id="PF20710">
    <property type="entry name" value="DUF6824"/>
    <property type="match status" value="1"/>
</dbReference>
<protein>
    <recommendedName>
        <fullName evidence="2">DUF6824 domain-containing protein</fullName>
    </recommendedName>
</protein>
<sequence>MQSPSIRLGSNVSQPPLASSDDKGSRHGEERLVSRRSSAGTSSASSPVHPITSNQEVGPNDVLCGRNKDSFNHTGNKRFRDAITFSVEHYNMAQTKAGKTKVIYSIMESIRAKGGRFLKTDDWSGQWLELSDQQAKEKIAHAIRDMEGRRYGRKPVASTQGSLKKSRSQTTLGSATSNRTATRLLSTMDAVSNSATRSLPGDFYPGNPLSPGGVFGAMSTQDFYDKLDAATRQLSMTLEQQQQEQQMDTSTSASQQHALRRRQLAFLSGGTSSLISSAHDDGGLTTVSLQMPVLSPANQQHPHPFGGSSNNNGNLPLSAQVLLEPMAFPESLADSGLQPIANDKVNVASSPSSVLLENASSVNRLNLSRGIAEPPATSHQQQPKAHFSSCPLPQLKREMSSLASTAQLDGPGSTQRSLSVNEIDNANRRASTNTANPPTFLQVDPFLDTINQVLGPLQAEDSLNDPMALLDGES</sequence>
<feature type="region of interest" description="Disordered" evidence="1">
    <location>
        <begin position="237"/>
        <end position="257"/>
    </location>
</feature>
<dbReference type="InterPro" id="IPR049227">
    <property type="entry name" value="DUF6824"/>
</dbReference>
<feature type="compositionally biased region" description="Polar residues" evidence="1">
    <location>
        <begin position="1"/>
        <end position="17"/>
    </location>
</feature>
<evidence type="ECO:0000259" key="2">
    <source>
        <dbReference type="Pfam" id="PF20710"/>
    </source>
</evidence>
<gene>
    <name evidence="3" type="ORF">APAL1065_LOCUS6683</name>
</gene>
<feature type="compositionally biased region" description="Polar residues" evidence="1">
    <location>
        <begin position="157"/>
        <end position="179"/>
    </location>
</feature>
<feature type="region of interest" description="Disordered" evidence="1">
    <location>
        <begin position="1"/>
        <end position="64"/>
    </location>
</feature>
<feature type="region of interest" description="Disordered" evidence="1">
    <location>
        <begin position="151"/>
        <end position="179"/>
    </location>
</feature>
<dbReference type="EMBL" id="HBHT01010002">
    <property type="protein sequence ID" value="CAD9954045.1"/>
    <property type="molecule type" value="Transcribed_RNA"/>
</dbReference>
<evidence type="ECO:0000313" key="3">
    <source>
        <dbReference type="EMBL" id="CAD9954045.1"/>
    </source>
</evidence>
<feature type="compositionally biased region" description="Low complexity" evidence="1">
    <location>
        <begin position="35"/>
        <end position="46"/>
    </location>
</feature>